<evidence type="ECO:0000256" key="1">
    <source>
        <dbReference type="SAM" id="MobiDB-lite"/>
    </source>
</evidence>
<reference evidence="2" key="1">
    <citation type="submission" date="2022-06" db="EMBL/GenBank/DDBJ databases">
        <title>Draft genome sequence of Streptomyces sp. RB6PN25 isolated from peat swamp forest in Thailand.</title>
        <authorList>
            <person name="Duangmal K."/>
            <person name="Klaysubun C."/>
        </authorList>
    </citation>
    <scope>NUCLEOTIDE SEQUENCE</scope>
    <source>
        <strain evidence="2">RB6PN25</strain>
    </source>
</reference>
<feature type="compositionally biased region" description="Basic residues" evidence="1">
    <location>
        <begin position="46"/>
        <end position="56"/>
    </location>
</feature>
<keyword evidence="3" id="KW-1185">Reference proteome</keyword>
<evidence type="ECO:0000313" key="2">
    <source>
        <dbReference type="EMBL" id="MCQ4083589.1"/>
    </source>
</evidence>
<comment type="caution">
    <text evidence="2">The sequence shown here is derived from an EMBL/GenBank/DDBJ whole genome shotgun (WGS) entry which is preliminary data.</text>
</comment>
<feature type="region of interest" description="Disordered" evidence="1">
    <location>
        <begin position="43"/>
        <end position="69"/>
    </location>
</feature>
<protein>
    <submittedName>
        <fullName evidence="2">Uncharacterized protein</fullName>
    </submittedName>
</protein>
<sequence>MSGDDSAILLDTVLDRAKRKLEEEFGKQGYRELKVATLKKAEQLKRRNARRSANARRRTEDENDQEDEE</sequence>
<dbReference type="EMBL" id="JANFNG010000023">
    <property type="protein sequence ID" value="MCQ4083589.1"/>
    <property type="molecule type" value="Genomic_DNA"/>
</dbReference>
<evidence type="ECO:0000313" key="3">
    <source>
        <dbReference type="Proteomes" id="UP001057702"/>
    </source>
</evidence>
<gene>
    <name evidence="2" type="ORF">NGB36_24065</name>
</gene>
<dbReference type="RefSeq" id="WP_255922556.1">
    <property type="nucleotide sequence ID" value="NZ_JANFNG010000023.1"/>
</dbReference>
<proteinExistence type="predicted"/>
<accession>A0ABT1Q128</accession>
<dbReference type="Proteomes" id="UP001057702">
    <property type="component" value="Unassembled WGS sequence"/>
</dbReference>
<organism evidence="2 3">
    <name type="scientific">Streptomyces humicola</name>
    <dbReference type="NCBI Taxonomy" id="2953240"/>
    <lineage>
        <taxon>Bacteria</taxon>
        <taxon>Bacillati</taxon>
        <taxon>Actinomycetota</taxon>
        <taxon>Actinomycetes</taxon>
        <taxon>Kitasatosporales</taxon>
        <taxon>Streptomycetaceae</taxon>
        <taxon>Streptomyces</taxon>
    </lineage>
</organism>
<name>A0ABT1Q128_9ACTN</name>